<sequence>MNTKRDKNVRSITFCGKYNGSTRVPELRLTGLWLEKLGFDIGRTIEITPSKGKLVIKAGENKYENEPKYPEI</sequence>
<dbReference type="InterPro" id="IPR014944">
    <property type="entry name" value="Toxin_SymE-like"/>
</dbReference>
<name>A0A521C693_9SPHI</name>
<dbReference type="RefSeq" id="WP_142527457.1">
    <property type="nucleotide sequence ID" value="NZ_CBCSJO010000004.1"/>
</dbReference>
<accession>A0A521C693</accession>
<dbReference type="Pfam" id="PF08845">
    <property type="entry name" value="SymE_toxin"/>
    <property type="match status" value="1"/>
</dbReference>
<gene>
    <name evidence="2" type="ORF">SAMN06265348_103260</name>
</gene>
<reference evidence="2 3" key="1">
    <citation type="submission" date="2017-05" db="EMBL/GenBank/DDBJ databases">
        <authorList>
            <person name="Varghese N."/>
            <person name="Submissions S."/>
        </authorList>
    </citation>
    <scope>NUCLEOTIDE SEQUENCE [LARGE SCALE GENOMIC DNA]</scope>
    <source>
        <strain evidence="2 3">DSM 19036</strain>
    </source>
</reference>
<keyword evidence="3" id="KW-1185">Reference proteome</keyword>
<dbReference type="OrthoDB" id="9803936at2"/>
<dbReference type="GO" id="GO:0016788">
    <property type="term" value="F:hydrolase activity, acting on ester bonds"/>
    <property type="evidence" value="ECO:0007669"/>
    <property type="project" value="InterPro"/>
</dbReference>
<feature type="domain" description="Toxin SymE-like" evidence="1">
    <location>
        <begin position="18"/>
        <end position="58"/>
    </location>
</feature>
<organism evidence="2 3">
    <name type="scientific">Pedobacter westerhofensis</name>
    <dbReference type="NCBI Taxonomy" id="425512"/>
    <lineage>
        <taxon>Bacteria</taxon>
        <taxon>Pseudomonadati</taxon>
        <taxon>Bacteroidota</taxon>
        <taxon>Sphingobacteriia</taxon>
        <taxon>Sphingobacteriales</taxon>
        <taxon>Sphingobacteriaceae</taxon>
        <taxon>Pedobacter</taxon>
    </lineage>
</organism>
<evidence type="ECO:0000313" key="2">
    <source>
        <dbReference type="EMBL" id="SMO54885.1"/>
    </source>
</evidence>
<dbReference type="GO" id="GO:0016070">
    <property type="term" value="P:RNA metabolic process"/>
    <property type="evidence" value="ECO:0007669"/>
    <property type="project" value="InterPro"/>
</dbReference>
<dbReference type="GO" id="GO:0005737">
    <property type="term" value="C:cytoplasm"/>
    <property type="evidence" value="ECO:0007669"/>
    <property type="project" value="InterPro"/>
</dbReference>
<dbReference type="EMBL" id="FXTN01000003">
    <property type="protein sequence ID" value="SMO54885.1"/>
    <property type="molecule type" value="Genomic_DNA"/>
</dbReference>
<evidence type="ECO:0000313" key="3">
    <source>
        <dbReference type="Proteomes" id="UP000320300"/>
    </source>
</evidence>
<dbReference type="GO" id="GO:0003723">
    <property type="term" value="F:RNA binding"/>
    <property type="evidence" value="ECO:0007669"/>
    <property type="project" value="InterPro"/>
</dbReference>
<evidence type="ECO:0000259" key="1">
    <source>
        <dbReference type="Pfam" id="PF08845"/>
    </source>
</evidence>
<dbReference type="Proteomes" id="UP000320300">
    <property type="component" value="Unassembled WGS sequence"/>
</dbReference>
<protein>
    <submittedName>
        <fullName evidence="2">Toxin SymE, type I toxin-antitoxin system</fullName>
    </submittedName>
</protein>
<proteinExistence type="predicted"/>
<dbReference type="AlphaFoldDB" id="A0A521C693"/>